<organism evidence="2 3">
    <name type="scientific">Aspergillus piperis CBS 112811</name>
    <dbReference type="NCBI Taxonomy" id="1448313"/>
    <lineage>
        <taxon>Eukaryota</taxon>
        <taxon>Fungi</taxon>
        <taxon>Dikarya</taxon>
        <taxon>Ascomycota</taxon>
        <taxon>Pezizomycotina</taxon>
        <taxon>Eurotiomycetes</taxon>
        <taxon>Eurotiomycetidae</taxon>
        <taxon>Eurotiales</taxon>
        <taxon>Aspergillaceae</taxon>
        <taxon>Aspergillus</taxon>
        <taxon>Aspergillus subgen. Circumdati</taxon>
    </lineage>
</organism>
<dbReference type="Proteomes" id="UP000249526">
    <property type="component" value="Unassembled WGS sequence"/>
</dbReference>
<keyword evidence="3" id="KW-1185">Reference proteome</keyword>
<name>A0A8G1VJS7_9EURO</name>
<keyword evidence="1" id="KW-1133">Transmembrane helix</keyword>
<reference evidence="2 3" key="1">
    <citation type="submission" date="2018-02" db="EMBL/GenBank/DDBJ databases">
        <title>The genomes of Aspergillus section Nigri reveals drivers in fungal speciation.</title>
        <authorList>
            <consortium name="DOE Joint Genome Institute"/>
            <person name="Vesth T.C."/>
            <person name="Nybo J."/>
            <person name="Theobald S."/>
            <person name="Brandl J."/>
            <person name="Frisvad J.C."/>
            <person name="Nielsen K.F."/>
            <person name="Lyhne E.K."/>
            <person name="Kogle M.E."/>
            <person name="Kuo A."/>
            <person name="Riley R."/>
            <person name="Clum A."/>
            <person name="Nolan M."/>
            <person name="Lipzen A."/>
            <person name="Salamov A."/>
            <person name="Henrissat B."/>
            <person name="Wiebenga A."/>
            <person name="De vries R.P."/>
            <person name="Grigoriev I.V."/>
            <person name="Mortensen U.H."/>
            <person name="Andersen M.R."/>
            <person name="Baker S.E."/>
        </authorList>
    </citation>
    <scope>NUCLEOTIDE SEQUENCE [LARGE SCALE GENOMIC DNA]</scope>
    <source>
        <strain evidence="2 3">CBS 112811</strain>
    </source>
</reference>
<proteinExistence type="predicted"/>
<keyword evidence="1" id="KW-0812">Transmembrane</keyword>
<dbReference type="RefSeq" id="XP_025513683.1">
    <property type="nucleotide sequence ID" value="XM_025665570.1"/>
</dbReference>
<accession>A0A8G1VJS7</accession>
<evidence type="ECO:0000313" key="2">
    <source>
        <dbReference type="EMBL" id="RAH55761.1"/>
    </source>
</evidence>
<dbReference type="EMBL" id="KZ825067">
    <property type="protein sequence ID" value="RAH55761.1"/>
    <property type="molecule type" value="Genomic_DNA"/>
</dbReference>
<keyword evidence="1" id="KW-0472">Membrane</keyword>
<feature type="transmembrane region" description="Helical" evidence="1">
    <location>
        <begin position="40"/>
        <end position="67"/>
    </location>
</feature>
<evidence type="ECO:0000256" key="1">
    <source>
        <dbReference type="SAM" id="Phobius"/>
    </source>
</evidence>
<evidence type="ECO:0000313" key="3">
    <source>
        <dbReference type="Proteomes" id="UP000249526"/>
    </source>
</evidence>
<protein>
    <submittedName>
        <fullName evidence="2">Uncharacterized protein</fullName>
    </submittedName>
</protein>
<dbReference type="AlphaFoldDB" id="A0A8G1VJS7"/>
<gene>
    <name evidence="2" type="ORF">BO85DRAFT_65722</name>
</gene>
<dbReference type="GeneID" id="37168972"/>
<sequence>MSNILNLAVQSLANTTYLTYLLKARAKCALSLCVSVRMPLSIFLILLILEIGVKVTLCILHVIYLVLQSFNIS</sequence>